<keyword evidence="2" id="KW-1185">Reference proteome</keyword>
<reference evidence="1" key="2">
    <citation type="journal article" date="2023" name="Science">
        <title>Genomic signatures of disease resistance in endangered staghorn corals.</title>
        <authorList>
            <person name="Vollmer S.V."/>
            <person name="Selwyn J.D."/>
            <person name="Despard B.A."/>
            <person name="Roesel C.L."/>
        </authorList>
    </citation>
    <scope>NUCLEOTIDE SEQUENCE</scope>
    <source>
        <strain evidence="1">K2</strain>
    </source>
</reference>
<sequence>MIVCSLPKSNRFYRELVPGPPCAKLRMERLFDRWKFGKRLGESVLFLGQQEKWLKQKECDMLLHAFYGFNGYFGKTPSNWEVVLTQIRKPDEIDAADPSSQLKILLNALCTHLRQKVLKTSLRRGTYY</sequence>
<organism evidence="1 2">
    <name type="scientific">Acropora cervicornis</name>
    <name type="common">Staghorn coral</name>
    <dbReference type="NCBI Taxonomy" id="6130"/>
    <lineage>
        <taxon>Eukaryota</taxon>
        <taxon>Metazoa</taxon>
        <taxon>Cnidaria</taxon>
        <taxon>Anthozoa</taxon>
        <taxon>Hexacorallia</taxon>
        <taxon>Scleractinia</taxon>
        <taxon>Astrocoeniina</taxon>
        <taxon>Acroporidae</taxon>
        <taxon>Acropora</taxon>
    </lineage>
</organism>
<dbReference type="Proteomes" id="UP001249851">
    <property type="component" value="Unassembled WGS sequence"/>
</dbReference>
<evidence type="ECO:0000313" key="1">
    <source>
        <dbReference type="EMBL" id="KAK2552115.1"/>
    </source>
</evidence>
<gene>
    <name evidence="1" type="ORF">P5673_026865</name>
</gene>
<comment type="caution">
    <text evidence="1">The sequence shown here is derived from an EMBL/GenBank/DDBJ whole genome shotgun (WGS) entry which is preliminary data.</text>
</comment>
<dbReference type="EMBL" id="JARQWQ010000090">
    <property type="protein sequence ID" value="KAK2552115.1"/>
    <property type="molecule type" value="Genomic_DNA"/>
</dbReference>
<accession>A0AAD9Q0K6</accession>
<protein>
    <submittedName>
        <fullName evidence="1">Uncharacterized protein</fullName>
    </submittedName>
</protein>
<proteinExistence type="predicted"/>
<evidence type="ECO:0000313" key="2">
    <source>
        <dbReference type="Proteomes" id="UP001249851"/>
    </source>
</evidence>
<reference evidence="1" key="1">
    <citation type="journal article" date="2023" name="G3 (Bethesda)">
        <title>Whole genome assembly and annotation of the endangered Caribbean coral Acropora cervicornis.</title>
        <authorList>
            <person name="Selwyn J.D."/>
            <person name="Vollmer S.V."/>
        </authorList>
    </citation>
    <scope>NUCLEOTIDE SEQUENCE</scope>
    <source>
        <strain evidence="1">K2</strain>
    </source>
</reference>
<name>A0AAD9Q0K6_ACRCE</name>
<dbReference type="AlphaFoldDB" id="A0AAD9Q0K6"/>